<dbReference type="EMBL" id="JQIM01000009">
    <property type="protein sequence ID" value="KGX10848.1"/>
    <property type="molecule type" value="Genomic_DNA"/>
</dbReference>
<evidence type="ECO:0000313" key="3">
    <source>
        <dbReference type="Proteomes" id="UP000030475"/>
    </source>
</evidence>
<feature type="compositionally biased region" description="Basic residues" evidence="1">
    <location>
        <begin position="7"/>
        <end position="26"/>
    </location>
</feature>
<protein>
    <submittedName>
        <fullName evidence="2">O-antigen acetylase domain protein</fullName>
    </submittedName>
</protein>
<name>A0AA40JF89_BURPE</name>
<organism evidence="2 3">
    <name type="scientific">Burkholderia pseudomallei</name>
    <name type="common">Pseudomonas pseudomallei</name>
    <dbReference type="NCBI Taxonomy" id="28450"/>
    <lineage>
        <taxon>Bacteria</taxon>
        <taxon>Pseudomonadati</taxon>
        <taxon>Pseudomonadota</taxon>
        <taxon>Betaproteobacteria</taxon>
        <taxon>Burkholderiales</taxon>
        <taxon>Burkholderiaceae</taxon>
        <taxon>Burkholderia</taxon>
        <taxon>pseudomallei group</taxon>
    </lineage>
</organism>
<sequence length="246" mass="26955">MHDARRSRGAHRARNGNPRPKRRLRASARLCTSTGSGTGLRTARRPRRPAVTQARADRLRRTSVDPDLASPDMAAASLPPRGAHRATKARFASRATCAAPPGTHGAATRVTAALPSSARIVAIRAPVARFSFPAARNCTASASSIPHKNPALPGRRRIKIAKIIPILFSIPSESFPKKQRLKLRYLKIIFIKTIERRSNSPPSFIDIPGYIPRLQRKTRHTARRHPDASLRPVPYGCLPFDEGASS</sequence>
<comment type="caution">
    <text evidence="2">The sequence shown here is derived from an EMBL/GenBank/DDBJ whole genome shotgun (WGS) entry which is preliminary data.</text>
</comment>
<dbReference type="Proteomes" id="UP000030475">
    <property type="component" value="Unassembled WGS sequence"/>
</dbReference>
<gene>
    <name evidence="2" type="ORF">Y036_4779</name>
</gene>
<accession>A0AA40JF89</accession>
<evidence type="ECO:0000313" key="2">
    <source>
        <dbReference type="EMBL" id="KGX10848.1"/>
    </source>
</evidence>
<feature type="compositionally biased region" description="Basic and acidic residues" evidence="1">
    <location>
        <begin position="55"/>
        <end position="64"/>
    </location>
</feature>
<dbReference type="AlphaFoldDB" id="A0AA40JF89"/>
<evidence type="ECO:0000256" key="1">
    <source>
        <dbReference type="SAM" id="MobiDB-lite"/>
    </source>
</evidence>
<reference evidence="2 3" key="1">
    <citation type="submission" date="2014-08" db="EMBL/GenBank/DDBJ databases">
        <authorList>
            <person name="Bunnell A."/>
            <person name="Chain P.S."/>
            <person name="Chertkov O."/>
            <person name="Currie B.J."/>
            <person name="Daligault H.E."/>
            <person name="Davenport K.W."/>
            <person name="Davis C."/>
            <person name="Gleasner C.D."/>
            <person name="Johnson S.L."/>
            <person name="Kaestli M."/>
            <person name="Koren S."/>
            <person name="Kunde Y.A."/>
            <person name="Mayo M."/>
            <person name="McMurry K.K."/>
            <person name="Price E.P."/>
            <person name="Reitenga K.G."/>
            <person name="Robison R."/>
            <person name="Rosovitz M.J."/>
            <person name="Sarovich D.S."/>
            <person name="Teshima H."/>
        </authorList>
    </citation>
    <scope>NUCLEOTIDE SEQUENCE [LARGE SCALE GENOMIC DNA]</scope>
    <source>
        <strain evidence="2 3">MSHR44</strain>
    </source>
</reference>
<feature type="region of interest" description="Disordered" evidence="1">
    <location>
        <begin position="1"/>
        <end position="85"/>
    </location>
</feature>
<proteinExistence type="predicted"/>